<accession>A0ABQ9GTS5</accession>
<comment type="caution">
    <text evidence="1">The sequence shown here is derived from an EMBL/GenBank/DDBJ whole genome shotgun (WGS) entry which is preliminary data.</text>
</comment>
<evidence type="ECO:0008006" key="3">
    <source>
        <dbReference type="Google" id="ProtNLM"/>
    </source>
</evidence>
<dbReference type="Proteomes" id="UP001159363">
    <property type="component" value="Chromosome 8"/>
</dbReference>
<dbReference type="EMBL" id="JARBHB010000009">
    <property type="protein sequence ID" value="KAJ8875434.1"/>
    <property type="molecule type" value="Genomic_DNA"/>
</dbReference>
<reference evidence="1 2" key="1">
    <citation type="submission" date="2023-02" db="EMBL/GenBank/DDBJ databases">
        <title>LHISI_Scaffold_Assembly.</title>
        <authorList>
            <person name="Stuart O.P."/>
            <person name="Cleave R."/>
            <person name="Magrath M.J.L."/>
            <person name="Mikheyev A.S."/>
        </authorList>
    </citation>
    <scope>NUCLEOTIDE SEQUENCE [LARGE SCALE GENOMIC DNA]</scope>
    <source>
        <strain evidence="1">Daus_M_001</strain>
        <tissue evidence="1">Leg muscle</tissue>
    </source>
</reference>
<name>A0ABQ9GTS5_9NEOP</name>
<organism evidence="1 2">
    <name type="scientific">Dryococelus australis</name>
    <dbReference type="NCBI Taxonomy" id="614101"/>
    <lineage>
        <taxon>Eukaryota</taxon>
        <taxon>Metazoa</taxon>
        <taxon>Ecdysozoa</taxon>
        <taxon>Arthropoda</taxon>
        <taxon>Hexapoda</taxon>
        <taxon>Insecta</taxon>
        <taxon>Pterygota</taxon>
        <taxon>Neoptera</taxon>
        <taxon>Polyneoptera</taxon>
        <taxon>Phasmatodea</taxon>
        <taxon>Verophasmatodea</taxon>
        <taxon>Anareolatae</taxon>
        <taxon>Phasmatidae</taxon>
        <taxon>Eurycanthinae</taxon>
        <taxon>Dryococelus</taxon>
    </lineage>
</organism>
<evidence type="ECO:0000313" key="1">
    <source>
        <dbReference type="EMBL" id="KAJ8875434.1"/>
    </source>
</evidence>
<keyword evidence="2" id="KW-1185">Reference proteome</keyword>
<proteinExistence type="predicted"/>
<evidence type="ECO:0000313" key="2">
    <source>
        <dbReference type="Proteomes" id="UP001159363"/>
    </source>
</evidence>
<protein>
    <recommendedName>
        <fullName evidence="3">DUF4371 domain-containing protein</fullName>
    </recommendedName>
</protein>
<gene>
    <name evidence="1" type="ORF">PR048_023329</name>
</gene>
<sequence>MDITDIIVKMIAKSRLYSIIFDESHDLSNKAQVSLIHWNVHLGDSNDIREDFITLIDAFGNLCEAVNQSTEIQDDILD</sequence>